<accession>A0A4P6EJU0</accession>
<evidence type="ECO:0000313" key="11">
    <source>
        <dbReference type="Proteomes" id="UP000291758"/>
    </source>
</evidence>
<keyword evidence="7 9" id="KW-0472">Membrane</keyword>
<dbReference type="GO" id="GO:0015648">
    <property type="term" value="F:lipid-linked peptidoglycan transporter activity"/>
    <property type="evidence" value="ECO:0007669"/>
    <property type="project" value="TreeGrafter"/>
</dbReference>
<feature type="transmembrane region" description="Helical" evidence="9">
    <location>
        <begin position="241"/>
        <end position="264"/>
    </location>
</feature>
<feature type="transmembrane region" description="Helical" evidence="9">
    <location>
        <begin position="207"/>
        <end position="229"/>
    </location>
</feature>
<dbReference type="InterPro" id="IPR051050">
    <property type="entry name" value="Lipid_II_flippase_MurJ/MviN"/>
</dbReference>
<dbReference type="Proteomes" id="UP000291758">
    <property type="component" value="Chromosome"/>
</dbReference>
<evidence type="ECO:0000256" key="3">
    <source>
        <dbReference type="ARBA" id="ARBA00022692"/>
    </source>
</evidence>
<keyword evidence="4" id="KW-0133">Cell shape</keyword>
<feature type="transmembrane region" description="Helical" evidence="9">
    <location>
        <begin position="414"/>
        <end position="434"/>
    </location>
</feature>
<sequence>MAKSRPSRETPRHVRHHGTRTRPSPAPVPAPAAPPVRRPVAAGSRVGYPVLTGPTDPTELLPIVEFAPGDAPASQPSGAAAGTGADLGRNTLILTIGTFLSRASGQVRAMLLVGAIGISGTVANAFDVANTLPNMLFALLAAGVLQAVLMPQIMRALQADDGKQRLDKLLTISLAALVGVTALLVAATPLLIRLFTLAGDWSPQARALAVTFGFWCIPQVLFYGLFSILSETLNARGQFAASGLAPIANNVISVIGFGAFIILYGGADGPLDDLTLWSTRQTVLLAGTATLGIIAQSAVLLVALRRGGYHWHLRWGLHGIGLRSASRVVGWTLGAVVLEQIGLIYLRNVTGAAGQAAAGEAVATAGNAVFTNALTIYLLPHSLVILSIMQALFPRMSRSAAAGDLDDVRDAMSTGLRSAGIFSVISTALFVVLAEPGMKALLPTLQPSAVELSAPVLRALAFGLVALGATAMIKRMYFAFEDGRGIFVIQIVATIALSGVLWLAVQTLDSRYWAVAAAAGYSLSAWVSVLLRAGGMSKKLGGIDGPRIVRLHLRAIIAALLASGAGYWVTRLIGGYGDLTWLRAVTTCVLAGGTMLGVYFAGLRLMRVRELDAALKPLLRRLGRR</sequence>
<feature type="transmembrane region" description="Helical" evidence="9">
    <location>
        <begin position="511"/>
        <end position="531"/>
    </location>
</feature>
<feature type="transmembrane region" description="Helical" evidence="9">
    <location>
        <begin position="169"/>
        <end position="195"/>
    </location>
</feature>
<feature type="transmembrane region" description="Helical" evidence="9">
    <location>
        <begin position="109"/>
        <end position="129"/>
    </location>
</feature>
<dbReference type="Pfam" id="PF03023">
    <property type="entry name" value="MurJ"/>
    <property type="match status" value="1"/>
</dbReference>
<feature type="compositionally biased region" description="Pro residues" evidence="8">
    <location>
        <begin position="24"/>
        <end position="37"/>
    </location>
</feature>
<dbReference type="GO" id="GO:0034204">
    <property type="term" value="P:lipid translocation"/>
    <property type="evidence" value="ECO:0007669"/>
    <property type="project" value="TreeGrafter"/>
</dbReference>
<feature type="transmembrane region" description="Helical" evidence="9">
    <location>
        <begin position="135"/>
        <end position="157"/>
    </location>
</feature>
<evidence type="ECO:0000256" key="7">
    <source>
        <dbReference type="ARBA" id="ARBA00023136"/>
    </source>
</evidence>
<gene>
    <name evidence="10" type="ORF">ET495_05705</name>
</gene>
<dbReference type="GO" id="GO:0005886">
    <property type="term" value="C:plasma membrane"/>
    <property type="evidence" value="ECO:0007669"/>
    <property type="project" value="UniProtKB-SubCell"/>
</dbReference>
<feature type="transmembrane region" description="Helical" evidence="9">
    <location>
        <begin position="325"/>
        <end position="346"/>
    </location>
</feature>
<dbReference type="PANTHER" id="PTHR47019:SF1">
    <property type="entry name" value="LIPID II FLIPPASE MURJ"/>
    <property type="match status" value="1"/>
</dbReference>
<dbReference type="AlphaFoldDB" id="A0A4P6EJU0"/>
<protein>
    <submittedName>
        <fullName evidence="10">Murein biosynthesis protein MurJ</fullName>
    </submittedName>
</protein>
<keyword evidence="11" id="KW-1185">Reference proteome</keyword>
<dbReference type="GO" id="GO:0008360">
    <property type="term" value="P:regulation of cell shape"/>
    <property type="evidence" value="ECO:0007669"/>
    <property type="project" value="UniProtKB-KW"/>
</dbReference>
<comment type="subcellular location">
    <subcellularLocation>
        <location evidence="1">Cell membrane</location>
        <topology evidence="1">Multi-pass membrane protein</topology>
    </subcellularLocation>
</comment>
<proteinExistence type="predicted"/>
<dbReference type="InterPro" id="IPR004268">
    <property type="entry name" value="MurJ"/>
</dbReference>
<reference evidence="10 11" key="1">
    <citation type="submission" date="2019-01" db="EMBL/GenBank/DDBJ databases">
        <title>Genome sequencing of strain 2JSPR-7.</title>
        <authorList>
            <person name="Heo J."/>
            <person name="Kim S.-J."/>
            <person name="Kim J.-S."/>
            <person name="Hong S.-B."/>
            <person name="Kwon S.-W."/>
        </authorList>
    </citation>
    <scope>NUCLEOTIDE SEQUENCE [LARGE SCALE GENOMIC DNA]</scope>
    <source>
        <strain evidence="10 11">2JSPR-7</strain>
    </source>
</reference>
<keyword evidence="6 9" id="KW-1133">Transmembrane helix</keyword>
<evidence type="ECO:0000256" key="4">
    <source>
        <dbReference type="ARBA" id="ARBA00022960"/>
    </source>
</evidence>
<feature type="transmembrane region" description="Helical" evidence="9">
    <location>
        <begin position="374"/>
        <end position="393"/>
    </location>
</feature>
<feature type="transmembrane region" description="Helical" evidence="9">
    <location>
        <begin position="581"/>
        <end position="601"/>
    </location>
</feature>
<dbReference type="KEGG" id="xyl:ET495_05705"/>
<evidence type="ECO:0000256" key="6">
    <source>
        <dbReference type="ARBA" id="ARBA00022989"/>
    </source>
</evidence>
<feature type="compositionally biased region" description="Basic and acidic residues" evidence="8">
    <location>
        <begin position="1"/>
        <end position="12"/>
    </location>
</feature>
<name>A0A4P6EJU0_9MICO</name>
<keyword evidence="3 9" id="KW-0812">Transmembrane</keyword>
<dbReference type="GO" id="GO:0009252">
    <property type="term" value="P:peptidoglycan biosynthetic process"/>
    <property type="evidence" value="ECO:0007669"/>
    <property type="project" value="UniProtKB-KW"/>
</dbReference>
<evidence type="ECO:0000256" key="5">
    <source>
        <dbReference type="ARBA" id="ARBA00022984"/>
    </source>
</evidence>
<keyword evidence="5" id="KW-0573">Peptidoglycan synthesis</keyword>
<keyword evidence="2" id="KW-1003">Cell membrane</keyword>
<evidence type="ECO:0000256" key="1">
    <source>
        <dbReference type="ARBA" id="ARBA00004651"/>
    </source>
</evidence>
<evidence type="ECO:0000256" key="9">
    <source>
        <dbReference type="SAM" id="Phobius"/>
    </source>
</evidence>
<dbReference type="PANTHER" id="PTHR47019">
    <property type="entry name" value="LIPID II FLIPPASE MURJ"/>
    <property type="match status" value="1"/>
</dbReference>
<evidence type="ECO:0000256" key="8">
    <source>
        <dbReference type="SAM" id="MobiDB-lite"/>
    </source>
</evidence>
<feature type="transmembrane region" description="Helical" evidence="9">
    <location>
        <begin position="284"/>
        <end position="304"/>
    </location>
</feature>
<feature type="transmembrane region" description="Helical" evidence="9">
    <location>
        <begin position="454"/>
        <end position="473"/>
    </location>
</feature>
<dbReference type="PRINTS" id="PR01806">
    <property type="entry name" value="VIRFACTRMVIN"/>
</dbReference>
<evidence type="ECO:0000313" key="10">
    <source>
        <dbReference type="EMBL" id="QAY62824.1"/>
    </source>
</evidence>
<feature type="transmembrane region" description="Helical" evidence="9">
    <location>
        <begin position="485"/>
        <end position="505"/>
    </location>
</feature>
<dbReference type="EMBL" id="CP035495">
    <property type="protein sequence ID" value="QAY62824.1"/>
    <property type="molecule type" value="Genomic_DNA"/>
</dbReference>
<organism evidence="10 11">
    <name type="scientific">Xylanimonas allomyrinae</name>
    <dbReference type="NCBI Taxonomy" id="2509459"/>
    <lineage>
        <taxon>Bacteria</taxon>
        <taxon>Bacillati</taxon>
        <taxon>Actinomycetota</taxon>
        <taxon>Actinomycetes</taxon>
        <taxon>Micrococcales</taxon>
        <taxon>Promicromonosporaceae</taxon>
        <taxon>Xylanimonas</taxon>
    </lineage>
</organism>
<feature type="transmembrane region" description="Helical" evidence="9">
    <location>
        <begin position="551"/>
        <end position="569"/>
    </location>
</feature>
<dbReference type="OrthoDB" id="9786339at2"/>
<evidence type="ECO:0000256" key="2">
    <source>
        <dbReference type="ARBA" id="ARBA00022475"/>
    </source>
</evidence>
<feature type="region of interest" description="Disordered" evidence="8">
    <location>
        <begin position="1"/>
        <end position="40"/>
    </location>
</feature>